<evidence type="ECO:0000256" key="1">
    <source>
        <dbReference type="PROSITE-ProRule" id="PRU00047"/>
    </source>
</evidence>
<dbReference type="InterPro" id="IPR032567">
    <property type="entry name" value="RTL1-rel"/>
</dbReference>
<keyword evidence="4" id="KW-0808">Transferase</keyword>
<dbReference type="Pfam" id="PF00098">
    <property type="entry name" value="zf-CCHC"/>
    <property type="match status" value="1"/>
</dbReference>
<protein>
    <submittedName>
        <fullName evidence="4">Reverse transcriptase domain-containing protein</fullName>
    </submittedName>
</protein>
<dbReference type="EMBL" id="BQNB010010660">
    <property type="protein sequence ID" value="GJS80292.1"/>
    <property type="molecule type" value="Genomic_DNA"/>
</dbReference>
<keyword evidence="4" id="KW-0695">RNA-directed DNA polymerase</keyword>
<comment type="caution">
    <text evidence="4">The sequence shown here is derived from an EMBL/GenBank/DDBJ whole genome shotgun (WGS) entry which is preliminary data.</text>
</comment>
<accession>A0ABQ4YTU9</accession>
<reference evidence="4" key="1">
    <citation type="journal article" date="2022" name="Int. J. Mol. Sci.">
        <title>Draft Genome of Tanacetum Coccineum: Genomic Comparison of Closely Related Tanacetum-Family Plants.</title>
        <authorList>
            <person name="Yamashiro T."/>
            <person name="Shiraishi A."/>
            <person name="Nakayama K."/>
            <person name="Satake H."/>
        </authorList>
    </citation>
    <scope>NUCLEOTIDE SEQUENCE</scope>
</reference>
<proteinExistence type="predicted"/>
<name>A0ABQ4YTU9_9ASTR</name>
<dbReference type="SMART" id="SM00343">
    <property type="entry name" value="ZnF_C2HC"/>
    <property type="match status" value="1"/>
</dbReference>
<keyword evidence="4" id="KW-0548">Nucleotidyltransferase</keyword>
<feature type="domain" description="CCHC-type" evidence="3">
    <location>
        <begin position="16"/>
        <end position="29"/>
    </location>
</feature>
<evidence type="ECO:0000259" key="3">
    <source>
        <dbReference type="PROSITE" id="PS50158"/>
    </source>
</evidence>
<dbReference type="GO" id="GO:0003964">
    <property type="term" value="F:RNA-directed DNA polymerase activity"/>
    <property type="evidence" value="ECO:0007669"/>
    <property type="project" value="UniProtKB-KW"/>
</dbReference>
<dbReference type="PANTHER" id="PTHR15503">
    <property type="entry name" value="LDOC1 RELATED"/>
    <property type="match status" value="1"/>
</dbReference>
<gene>
    <name evidence="4" type="ORF">Tco_0730173</name>
</gene>
<keyword evidence="1" id="KW-0863">Zinc-finger</keyword>
<dbReference type="PROSITE" id="PS50158">
    <property type="entry name" value="ZF_CCHC"/>
    <property type="match status" value="1"/>
</dbReference>
<dbReference type="InterPro" id="IPR036875">
    <property type="entry name" value="Znf_CCHC_sf"/>
</dbReference>
<dbReference type="Proteomes" id="UP001151760">
    <property type="component" value="Unassembled WGS sequence"/>
</dbReference>
<evidence type="ECO:0000313" key="5">
    <source>
        <dbReference type="Proteomes" id="UP001151760"/>
    </source>
</evidence>
<feature type="region of interest" description="Disordered" evidence="2">
    <location>
        <begin position="41"/>
        <end position="61"/>
    </location>
</feature>
<dbReference type="Gene3D" id="4.10.60.10">
    <property type="entry name" value="Zinc finger, CCHC-type"/>
    <property type="match status" value="1"/>
</dbReference>
<keyword evidence="1" id="KW-0862">Zinc</keyword>
<keyword evidence="1" id="KW-0479">Metal-binding</keyword>
<evidence type="ECO:0000256" key="2">
    <source>
        <dbReference type="SAM" id="MobiDB-lite"/>
    </source>
</evidence>
<organism evidence="4 5">
    <name type="scientific">Tanacetum coccineum</name>
    <dbReference type="NCBI Taxonomy" id="301880"/>
    <lineage>
        <taxon>Eukaryota</taxon>
        <taxon>Viridiplantae</taxon>
        <taxon>Streptophyta</taxon>
        <taxon>Embryophyta</taxon>
        <taxon>Tracheophyta</taxon>
        <taxon>Spermatophyta</taxon>
        <taxon>Magnoliopsida</taxon>
        <taxon>eudicotyledons</taxon>
        <taxon>Gunneridae</taxon>
        <taxon>Pentapetalae</taxon>
        <taxon>asterids</taxon>
        <taxon>campanulids</taxon>
        <taxon>Asterales</taxon>
        <taxon>Asteraceae</taxon>
        <taxon>Asteroideae</taxon>
        <taxon>Anthemideae</taxon>
        <taxon>Anthemidinae</taxon>
        <taxon>Tanacetum</taxon>
    </lineage>
</organism>
<dbReference type="SUPFAM" id="SSF57756">
    <property type="entry name" value="Retrovirus zinc finger-like domains"/>
    <property type="match status" value="1"/>
</dbReference>
<keyword evidence="5" id="KW-1185">Reference proteome</keyword>
<dbReference type="PANTHER" id="PTHR15503:SF45">
    <property type="entry name" value="RNA-DIRECTED DNA POLYMERASE HOMOLOG"/>
    <property type="match status" value="1"/>
</dbReference>
<feature type="compositionally biased region" description="Basic and acidic residues" evidence="2">
    <location>
        <begin position="50"/>
        <end position="61"/>
    </location>
</feature>
<dbReference type="InterPro" id="IPR001878">
    <property type="entry name" value="Znf_CCHC"/>
</dbReference>
<sequence length="116" mass="13346">MTQRLPVANQKLRVTCYKCGKHGHYKSDCLKLNRVDQNWKGKARGNSNVKTEDKSREKRLEDMSTVRDFPKVFPEDFPGIPPIRQVKFQIDLILDVAPVARASYRLALSKMQELSA</sequence>
<reference evidence="4" key="2">
    <citation type="submission" date="2022-01" db="EMBL/GenBank/DDBJ databases">
        <authorList>
            <person name="Yamashiro T."/>
            <person name="Shiraishi A."/>
            <person name="Satake H."/>
            <person name="Nakayama K."/>
        </authorList>
    </citation>
    <scope>NUCLEOTIDE SEQUENCE</scope>
</reference>
<evidence type="ECO:0000313" key="4">
    <source>
        <dbReference type="EMBL" id="GJS80292.1"/>
    </source>
</evidence>